<dbReference type="RefSeq" id="WP_145682495.1">
    <property type="nucleotide sequence ID" value="NZ_VITH01000004.1"/>
</dbReference>
<dbReference type="Pfam" id="PF13148">
    <property type="entry name" value="DUF3987"/>
    <property type="match status" value="1"/>
</dbReference>
<dbReference type="EMBL" id="VITH01000004">
    <property type="protein sequence ID" value="TWA85154.1"/>
    <property type="molecule type" value="Genomic_DNA"/>
</dbReference>
<protein>
    <submittedName>
        <fullName evidence="1">Uncharacterized protein DUF3987</fullName>
    </submittedName>
</protein>
<gene>
    <name evidence="1" type="ORF">FBZ83_104426</name>
</gene>
<sequence>MNMAYPPLLQPPLMPVAPQYPIIPRDLAQQQTSFNNDVTSHLRSWERRAAAEQDALERQEKALLRAHLSSLPLLPLPRTPEINAKLPLSGLHPVLRRLVTALGAQCGSTCMAMAGLLGAASVAARGRWKVDAGDGHVEVATAYIAVCSPSGQRKSAVADVFRRIFEAEEARLGRQHADASPHANSRVMRRACRAMEVRLAKQVQQLFISGHDMETVRSTLSAEMATVERLRRQAEGHVGRPRLLGDILTPEALAIVLEQNDEALGIFEAEGGLLKRLRPASDDLILKGFTAESFTFDTKTSGTVHLQAPVLAICLFVQPEVFHRFYANEEFAGHGLLARFWPLFVPPNSSPGGPSAEIPADALAWLEERIRRLLQIECPRGEDGRRTFHTLTLTRDAKAVLDRYRAQVSAERQLGTSEHYAAFVNKQVGHALRAAALLRLFEHEAPQEHAIDESLLKEGIALAEAFRAHAALAFTPEARNGVDYAAKILEWMKRFHVAEFTERDAQRGIGSGRHTVAQIRAGIDQLERCNYLRRHRSRQRSPACLVHTHAYMLF</sequence>
<proteinExistence type="predicted"/>
<dbReference type="InterPro" id="IPR025048">
    <property type="entry name" value="DUF3987"/>
</dbReference>
<evidence type="ECO:0000313" key="1">
    <source>
        <dbReference type="EMBL" id="TWA85154.1"/>
    </source>
</evidence>
<name>A0A560CJV7_AZOBR</name>
<dbReference type="Proteomes" id="UP000318529">
    <property type="component" value="Unassembled WGS sequence"/>
</dbReference>
<organism evidence="1 2">
    <name type="scientific">Azospirillum brasilense</name>
    <dbReference type="NCBI Taxonomy" id="192"/>
    <lineage>
        <taxon>Bacteria</taxon>
        <taxon>Pseudomonadati</taxon>
        <taxon>Pseudomonadota</taxon>
        <taxon>Alphaproteobacteria</taxon>
        <taxon>Rhodospirillales</taxon>
        <taxon>Azospirillaceae</taxon>
        <taxon>Azospirillum</taxon>
    </lineage>
</organism>
<evidence type="ECO:0000313" key="2">
    <source>
        <dbReference type="Proteomes" id="UP000318529"/>
    </source>
</evidence>
<accession>A0A560CJV7</accession>
<comment type="caution">
    <text evidence="1">The sequence shown here is derived from an EMBL/GenBank/DDBJ whole genome shotgun (WGS) entry which is preliminary data.</text>
</comment>
<reference evidence="1 2" key="1">
    <citation type="submission" date="2019-06" db="EMBL/GenBank/DDBJ databases">
        <title>Genomic Encyclopedia of Type Strains, Phase IV (KMG-V): Genome sequencing to study the core and pangenomes of soil and plant-associated prokaryotes.</title>
        <authorList>
            <person name="Whitman W."/>
        </authorList>
    </citation>
    <scope>NUCLEOTIDE SEQUENCE [LARGE SCALE GENOMIC DNA]</scope>
    <source>
        <strain evidence="1 2">BR 11650</strain>
    </source>
</reference>
<dbReference type="AlphaFoldDB" id="A0A560CJV7"/>